<dbReference type="GeneID" id="94194731"/>
<organism evidence="2 3">
    <name type="scientific">Babesia caballi</name>
    <dbReference type="NCBI Taxonomy" id="5871"/>
    <lineage>
        <taxon>Eukaryota</taxon>
        <taxon>Sar</taxon>
        <taxon>Alveolata</taxon>
        <taxon>Apicomplexa</taxon>
        <taxon>Aconoidasida</taxon>
        <taxon>Piroplasmida</taxon>
        <taxon>Babesiidae</taxon>
        <taxon>Babesia</taxon>
    </lineage>
</organism>
<evidence type="ECO:0000256" key="1">
    <source>
        <dbReference type="SAM" id="MobiDB-lite"/>
    </source>
</evidence>
<dbReference type="EMBL" id="BPLF01000002">
    <property type="protein sequence ID" value="GIX63250.1"/>
    <property type="molecule type" value="Genomic_DNA"/>
</dbReference>
<feature type="region of interest" description="Disordered" evidence="1">
    <location>
        <begin position="191"/>
        <end position="278"/>
    </location>
</feature>
<evidence type="ECO:0000313" key="3">
    <source>
        <dbReference type="Proteomes" id="UP001497744"/>
    </source>
</evidence>
<dbReference type="RefSeq" id="XP_067715319.1">
    <property type="nucleotide sequence ID" value="XM_067859218.1"/>
</dbReference>
<proteinExistence type="predicted"/>
<dbReference type="AlphaFoldDB" id="A0AAV4LTR3"/>
<accession>A0AAV4LTR3</accession>
<gene>
    <name evidence="2" type="ORF">BcabD6B2_26850</name>
</gene>
<name>A0AAV4LTR3_BABCB</name>
<feature type="compositionally biased region" description="Basic and acidic residues" evidence="1">
    <location>
        <begin position="192"/>
        <end position="202"/>
    </location>
</feature>
<reference evidence="2 3" key="1">
    <citation type="submission" date="2021-06" db="EMBL/GenBank/DDBJ databases">
        <title>Genome sequence of Babesia caballi.</title>
        <authorList>
            <person name="Yamagishi J."/>
            <person name="Kidaka T."/>
            <person name="Ochi A."/>
        </authorList>
    </citation>
    <scope>NUCLEOTIDE SEQUENCE [LARGE SCALE GENOMIC DNA]</scope>
    <source>
        <strain evidence="2">USDA-D6B2</strain>
    </source>
</reference>
<sequence length="434" mass="43501">MVRGVAHLDRNTRVAEVLGLGGEPRLLRATPERELAERGGHRAVPRDAPKRPLAQGAGAAHRPNRQRAVPGGPEAAGVAAQVAAQADADGLLRHAGHIAGSGGVPPGALLRVRVPPGEAAVRSAAVHQVERSALLLLLPGAAERARAASAVWAGDAGGPGGAAGRVEEQLQRGRDGHRGPAAAALLLQRHGQHTEADADGAGHEPASVRAGAGAAVPAHRGVQPAAAERAEGRARRAGGRVRQQGGHRAGRRAGVRAGKRRAGGPAQQPRPRAEDGLQPPARAVLLLRGSGVPDAAVLQAGVPHVLERVAAHRPDERAGAGVRDAHRPGVAVLPAAHGHAALRGAAGAGRAAEAAAGVAHVRPEGPGRVHGGGLLPEPAVPEGRGNTGPQQADEDGDQGGGREAGPACDAGARAPGAVCKEPALHGVLERHCSV</sequence>
<feature type="compositionally biased region" description="Basic and acidic residues" evidence="1">
    <location>
        <begin position="30"/>
        <end position="50"/>
    </location>
</feature>
<feature type="compositionally biased region" description="Basic residues" evidence="1">
    <location>
        <begin position="248"/>
        <end position="262"/>
    </location>
</feature>
<feature type="region of interest" description="Disordered" evidence="1">
    <location>
        <begin position="30"/>
        <end position="76"/>
    </location>
</feature>
<keyword evidence="3" id="KW-1185">Reference proteome</keyword>
<dbReference type="Proteomes" id="UP001497744">
    <property type="component" value="Unassembled WGS sequence"/>
</dbReference>
<comment type="caution">
    <text evidence="2">The sequence shown here is derived from an EMBL/GenBank/DDBJ whole genome shotgun (WGS) entry which is preliminary data.</text>
</comment>
<feature type="region of interest" description="Disordered" evidence="1">
    <location>
        <begin position="362"/>
        <end position="409"/>
    </location>
</feature>
<evidence type="ECO:0000313" key="2">
    <source>
        <dbReference type="EMBL" id="GIX63250.1"/>
    </source>
</evidence>
<protein>
    <submittedName>
        <fullName evidence="2">Uncharacterized protein</fullName>
    </submittedName>
</protein>